<dbReference type="AlphaFoldDB" id="A0A1G8AB90"/>
<feature type="transmembrane region" description="Helical" evidence="1">
    <location>
        <begin position="522"/>
        <end position="541"/>
    </location>
</feature>
<feature type="transmembrane region" description="Helical" evidence="1">
    <location>
        <begin position="90"/>
        <end position="111"/>
    </location>
</feature>
<dbReference type="Proteomes" id="UP000199163">
    <property type="component" value="Unassembled WGS sequence"/>
</dbReference>
<proteinExistence type="predicted"/>
<dbReference type="NCBIfam" id="TIGR02123">
    <property type="entry name" value="TRAP_fused"/>
    <property type="match status" value="1"/>
</dbReference>
<keyword evidence="1" id="KW-0812">Transmembrane</keyword>
<gene>
    <name evidence="3" type="ORF">SAMN05192534_10275</name>
</gene>
<dbReference type="OrthoDB" id="9759894at2"/>
<dbReference type="PANTHER" id="PTHR43849:SF2">
    <property type="entry name" value="BLL3936 PROTEIN"/>
    <property type="match status" value="1"/>
</dbReference>
<feature type="transmembrane region" description="Helical" evidence="1">
    <location>
        <begin position="7"/>
        <end position="24"/>
    </location>
</feature>
<accession>A0A1G8AB90</accession>
<sequence length="628" mass="66638">MPHLLKIIVTILAIGMAVFHLYSGGVELLPATQQRAVHLGLALALIFLLYPLNRKKDHLQSRVETGLNVILAVIALACGSYIYLHFMELAISLNSPSFPTVLAGVGVILLTLEASRRILGWSLPIIALFFFLYAFFGNNLPLMIAHSGFSVEKIITQVGLSDQGILGIPLGVSATYIVLFIIFGAMLEKSGAGKLFIDLAMAVVGKFRGGAAKVSVVASALFGSISGSQVANVATTGVLTIPLMKKGKYSSQYAGAVESVASTGGMFLPPVMGAVSFLIADFLQVSYASVIVAAIVPAVLYFFAVFIMVDLRASRVESTNLKKEIEVPEVKKVLRSQGHLLLPLILLVYFLLILEWAPPMAGFWAVVSIPVVSWLRKHTRMTLLDIKEALEQGVKLSLLVAAATACAGIVIGVINMTGMGLRFSGMLVELSGQNLIVLLVLTMVTSVIMGMGLPPVASYVVLAVLAAPAMIDLGVHPMAAHLFIFYYGTLSAITPPVAFAAYAASGIAGSDPMRTSFTAVRLASTAFIIPFMFVTGPALILEGQPIEIAVAVATSLLGVFALAAATEGYIKGPIMVKTRFLMLAGALLLLHVGTITDVIGVLLVITLIVWELIRVKMMRSKGINVEAG</sequence>
<feature type="transmembrane region" description="Helical" evidence="1">
    <location>
        <begin position="436"/>
        <end position="467"/>
    </location>
</feature>
<feature type="transmembrane region" description="Helical" evidence="1">
    <location>
        <begin position="582"/>
        <end position="610"/>
    </location>
</feature>
<reference evidence="4" key="1">
    <citation type="submission" date="2016-10" db="EMBL/GenBank/DDBJ databases">
        <authorList>
            <person name="Varghese N."/>
            <person name="Submissions S."/>
        </authorList>
    </citation>
    <scope>NUCLEOTIDE SEQUENCE [LARGE SCALE GENOMIC DNA]</scope>
    <source>
        <strain evidence="4">DSM 21632</strain>
    </source>
</reference>
<feature type="transmembrane region" description="Helical" evidence="1">
    <location>
        <begin position="253"/>
        <end position="279"/>
    </location>
</feature>
<feature type="transmembrane region" description="Helical" evidence="1">
    <location>
        <begin position="118"/>
        <end position="136"/>
    </location>
</feature>
<feature type="transmembrane region" description="Helical" evidence="1">
    <location>
        <begin position="285"/>
        <end position="311"/>
    </location>
</feature>
<keyword evidence="4" id="KW-1185">Reference proteome</keyword>
<feature type="transmembrane region" description="Helical" evidence="1">
    <location>
        <begin position="548"/>
        <end position="570"/>
    </location>
</feature>
<evidence type="ECO:0000256" key="1">
    <source>
        <dbReference type="SAM" id="Phobius"/>
    </source>
</evidence>
<evidence type="ECO:0000259" key="2">
    <source>
        <dbReference type="Pfam" id="PF06808"/>
    </source>
</evidence>
<dbReference type="RefSeq" id="WP_091271280.1">
    <property type="nucleotide sequence ID" value="NZ_FNDK01000002.1"/>
</dbReference>
<feature type="transmembrane region" description="Helical" evidence="1">
    <location>
        <begin position="36"/>
        <end position="53"/>
    </location>
</feature>
<keyword evidence="1" id="KW-0472">Membrane</keyword>
<feature type="domain" description="TRAP C4-dicarboxylate transport system permease DctM subunit" evidence="2">
    <location>
        <begin position="107"/>
        <end position="541"/>
    </location>
</feature>
<organism evidence="3 4">
    <name type="scientific">Alteribacillus persepolensis</name>
    <dbReference type="NCBI Taxonomy" id="568899"/>
    <lineage>
        <taxon>Bacteria</taxon>
        <taxon>Bacillati</taxon>
        <taxon>Bacillota</taxon>
        <taxon>Bacilli</taxon>
        <taxon>Bacillales</taxon>
        <taxon>Bacillaceae</taxon>
        <taxon>Alteribacillus</taxon>
    </lineage>
</organism>
<dbReference type="InterPro" id="IPR011853">
    <property type="entry name" value="TRAP_DctM-Dct_fused"/>
</dbReference>
<feature type="transmembrane region" description="Helical" evidence="1">
    <location>
        <begin position="479"/>
        <end position="502"/>
    </location>
</feature>
<keyword evidence="1" id="KW-1133">Transmembrane helix</keyword>
<dbReference type="STRING" id="568899.SAMN05192534_10275"/>
<feature type="transmembrane region" description="Helical" evidence="1">
    <location>
        <begin position="65"/>
        <end position="84"/>
    </location>
</feature>
<evidence type="ECO:0000313" key="3">
    <source>
        <dbReference type="EMBL" id="SDH17620.1"/>
    </source>
</evidence>
<protein>
    <submittedName>
        <fullName evidence="3">TRAP transporter, 4TM/12TM fusion protein</fullName>
    </submittedName>
</protein>
<dbReference type="EMBL" id="FNDK01000002">
    <property type="protein sequence ID" value="SDH17620.1"/>
    <property type="molecule type" value="Genomic_DNA"/>
</dbReference>
<name>A0A1G8AB90_9BACI</name>
<feature type="transmembrane region" description="Helical" evidence="1">
    <location>
        <begin position="165"/>
        <end position="187"/>
    </location>
</feature>
<evidence type="ECO:0000313" key="4">
    <source>
        <dbReference type="Proteomes" id="UP000199163"/>
    </source>
</evidence>
<feature type="transmembrane region" description="Helical" evidence="1">
    <location>
        <begin position="356"/>
        <end position="375"/>
    </location>
</feature>
<dbReference type="PANTHER" id="PTHR43849">
    <property type="entry name" value="BLL3936 PROTEIN"/>
    <property type="match status" value="1"/>
</dbReference>
<feature type="transmembrane region" description="Helical" evidence="1">
    <location>
        <begin position="396"/>
        <end position="416"/>
    </location>
</feature>
<dbReference type="Pfam" id="PF06808">
    <property type="entry name" value="DctM"/>
    <property type="match status" value="1"/>
</dbReference>
<dbReference type="InterPro" id="IPR010656">
    <property type="entry name" value="DctM"/>
</dbReference>